<organism evidence="1 2">
    <name type="scientific">Parelaphostrongylus tenuis</name>
    <name type="common">Meningeal worm</name>
    <dbReference type="NCBI Taxonomy" id="148309"/>
    <lineage>
        <taxon>Eukaryota</taxon>
        <taxon>Metazoa</taxon>
        <taxon>Ecdysozoa</taxon>
        <taxon>Nematoda</taxon>
        <taxon>Chromadorea</taxon>
        <taxon>Rhabditida</taxon>
        <taxon>Rhabditina</taxon>
        <taxon>Rhabditomorpha</taxon>
        <taxon>Strongyloidea</taxon>
        <taxon>Metastrongylidae</taxon>
        <taxon>Parelaphostrongylus</taxon>
    </lineage>
</organism>
<dbReference type="EMBL" id="JAHQIW010004416">
    <property type="protein sequence ID" value="KAJ1362299.1"/>
    <property type="molecule type" value="Genomic_DNA"/>
</dbReference>
<dbReference type="Proteomes" id="UP001196413">
    <property type="component" value="Unassembled WGS sequence"/>
</dbReference>
<name>A0AAD5N8A9_PARTN</name>
<keyword evidence="2" id="KW-1185">Reference proteome</keyword>
<accession>A0AAD5N8A9</accession>
<evidence type="ECO:0000313" key="1">
    <source>
        <dbReference type="EMBL" id="KAJ1362299.1"/>
    </source>
</evidence>
<proteinExistence type="predicted"/>
<sequence length="91" mass="9869">MDMCVLYSQLPNIGYEQFVEMSWLPTPGSDTMLNTCRWVIKGQDGGWLHITGPITNCNVSIQGALCTSSVPSSPYSELCGVCTFLSTLASD</sequence>
<protein>
    <submittedName>
        <fullName evidence="1">Uncharacterized protein</fullName>
    </submittedName>
</protein>
<reference evidence="1" key="1">
    <citation type="submission" date="2021-06" db="EMBL/GenBank/DDBJ databases">
        <title>Parelaphostrongylus tenuis whole genome reference sequence.</title>
        <authorList>
            <person name="Garwood T.J."/>
            <person name="Larsen P.A."/>
            <person name="Fountain-Jones N.M."/>
            <person name="Garbe J.R."/>
            <person name="Macchietto M.G."/>
            <person name="Kania S.A."/>
            <person name="Gerhold R.W."/>
            <person name="Richards J.E."/>
            <person name="Wolf T.M."/>
        </authorList>
    </citation>
    <scope>NUCLEOTIDE SEQUENCE</scope>
    <source>
        <strain evidence="1">MNPRO001-30</strain>
        <tissue evidence="1">Meninges</tissue>
    </source>
</reference>
<evidence type="ECO:0000313" key="2">
    <source>
        <dbReference type="Proteomes" id="UP001196413"/>
    </source>
</evidence>
<dbReference type="AlphaFoldDB" id="A0AAD5N8A9"/>
<comment type="caution">
    <text evidence="1">The sequence shown here is derived from an EMBL/GenBank/DDBJ whole genome shotgun (WGS) entry which is preliminary data.</text>
</comment>
<gene>
    <name evidence="1" type="ORF">KIN20_021817</name>
</gene>